<keyword evidence="7 10" id="KW-1133">Transmembrane helix</keyword>
<feature type="compositionally biased region" description="Polar residues" evidence="9">
    <location>
        <begin position="1"/>
        <end position="21"/>
    </location>
</feature>
<dbReference type="PANTHER" id="PTHR48041">
    <property type="entry name" value="ABC TRANSPORTER G FAMILY MEMBER 28"/>
    <property type="match status" value="1"/>
</dbReference>
<evidence type="ECO:0000256" key="4">
    <source>
        <dbReference type="ARBA" id="ARBA00022692"/>
    </source>
</evidence>
<dbReference type="GO" id="GO:0042632">
    <property type="term" value="P:cholesterol homeostasis"/>
    <property type="evidence" value="ECO:0007669"/>
    <property type="project" value="TreeGrafter"/>
</dbReference>
<comment type="similarity">
    <text evidence="2">Belongs to the ABC transporter superfamily. ABCG family. Eye pigment precursor importer (TC 3.A.1.204) subfamily.</text>
</comment>
<keyword evidence="13" id="KW-1185">Reference proteome</keyword>
<evidence type="ECO:0000313" key="12">
    <source>
        <dbReference type="EMBL" id="KAK3764020.1"/>
    </source>
</evidence>
<dbReference type="InterPro" id="IPR003593">
    <property type="entry name" value="AAA+_ATPase"/>
</dbReference>
<evidence type="ECO:0000256" key="3">
    <source>
        <dbReference type="ARBA" id="ARBA00022448"/>
    </source>
</evidence>
<keyword evidence="3" id="KW-0813">Transport</keyword>
<dbReference type="Gene3D" id="3.40.50.300">
    <property type="entry name" value="P-loop containing nucleotide triphosphate hydrolases"/>
    <property type="match status" value="1"/>
</dbReference>
<proteinExistence type="inferred from homology"/>
<evidence type="ECO:0000313" key="13">
    <source>
        <dbReference type="Proteomes" id="UP001283361"/>
    </source>
</evidence>
<feature type="domain" description="ABC transporter" evidence="11">
    <location>
        <begin position="95"/>
        <end position="334"/>
    </location>
</feature>
<evidence type="ECO:0000256" key="5">
    <source>
        <dbReference type="ARBA" id="ARBA00022741"/>
    </source>
</evidence>
<feature type="region of interest" description="Disordered" evidence="9">
    <location>
        <begin position="1"/>
        <end position="22"/>
    </location>
</feature>
<evidence type="ECO:0000256" key="10">
    <source>
        <dbReference type="SAM" id="Phobius"/>
    </source>
</evidence>
<evidence type="ECO:0000256" key="9">
    <source>
        <dbReference type="SAM" id="MobiDB-lite"/>
    </source>
</evidence>
<dbReference type="InterPro" id="IPR017871">
    <property type="entry name" value="ABC_transporter-like_CS"/>
</dbReference>
<protein>
    <recommendedName>
        <fullName evidence="11">ABC transporter domain-containing protein</fullName>
    </recommendedName>
</protein>
<keyword evidence="4 10" id="KW-0812">Transmembrane</keyword>
<dbReference type="GO" id="GO:0033344">
    <property type="term" value="P:cholesterol efflux"/>
    <property type="evidence" value="ECO:0007669"/>
    <property type="project" value="TreeGrafter"/>
</dbReference>
<dbReference type="Pfam" id="PF01061">
    <property type="entry name" value="ABC2_membrane"/>
    <property type="match status" value="1"/>
</dbReference>
<sequence>MESTALLSGHSSPQSDYSTQDYGALLHNRPRINGRKSRHRYYSVDISNESARTNFAETPADGNSNTLVDAGLPQPPACLSIVGLTYTVKERPGHWWTGNFLKQAKPKEVLHNLTMTFNKGELTALVGTSGSGKTSLLDVISGRAEGKLEGVVSYKHHQCGRNLMRQKASYVLQADRLLPTLTVRETLTYMALMKLPGTLTHDKIDRKVQAVIELMGLRHVAESRIGGVIIRGVSGGEKRRISIALQLLKDPEILLLDEPTSGLDSFTARHLVSTLANLAHEGGKLVLMSVHQPRSDIVNMLDKIGILTSGQLAYLGKPSEMVPYFTGIGYTCPRNENPCDIYLDVTSVDRRYPNREKATLRQAQTICNTFSKSQLQENMINTITSGLNFHYNDDSEIAPSKGNDSPSWFRIFHCLLLRMNIHLWRERSAVVGRIFELPMFVPFIVIFVGRLGNSLGSIQDRLGILYQATQATPYMGLTSALARFPVLRELYYRETSDGMYSAATFLTAYFVHILPFSIVSASIFASFLYWVAGLNDDLVAFGMFVLVCVMLTQFGEMMAVTVMGVFRSAQLSSDTTSLVFSASGFLSTGLLRSFATMPTVLKWLGYIAVHKYSTEIVVANEFHGLKFDCSRDHECAQTGDNYLNTYYPDALEHRDRNFSLMGGYSVGILIFAVLMFRARGTPTLH</sequence>
<gene>
    <name evidence="12" type="ORF">RRG08_004384</name>
</gene>
<dbReference type="PROSITE" id="PS00211">
    <property type="entry name" value="ABC_TRANSPORTER_1"/>
    <property type="match status" value="1"/>
</dbReference>
<dbReference type="SUPFAM" id="SSF52540">
    <property type="entry name" value="P-loop containing nucleoside triphosphate hydrolases"/>
    <property type="match status" value="1"/>
</dbReference>
<evidence type="ECO:0000256" key="7">
    <source>
        <dbReference type="ARBA" id="ARBA00022989"/>
    </source>
</evidence>
<dbReference type="PROSITE" id="PS50893">
    <property type="entry name" value="ABC_TRANSPORTER_2"/>
    <property type="match status" value="1"/>
</dbReference>
<keyword evidence="8 10" id="KW-0472">Membrane</keyword>
<dbReference type="InterPro" id="IPR027417">
    <property type="entry name" value="P-loop_NTPase"/>
</dbReference>
<dbReference type="GO" id="GO:0016887">
    <property type="term" value="F:ATP hydrolysis activity"/>
    <property type="evidence" value="ECO:0007669"/>
    <property type="project" value="InterPro"/>
</dbReference>
<comment type="caution">
    <text evidence="12">The sequence shown here is derived from an EMBL/GenBank/DDBJ whole genome shotgun (WGS) entry which is preliminary data.</text>
</comment>
<evidence type="ECO:0000256" key="2">
    <source>
        <dbReference type="ARBA" id="ARBA00005814"/>
    </source>
</evidence>
<evidence type="ECO:0000256" key="8">
    <source>
        <dbReference type="ARBA" id="ARBA00023136"/>
    </source>
</evidence>
<dbReference type="SMART" id="SM00382">
    <property type="entry name" value="AAA"/>
    <property type="match status" value="1"/>
</dbReference>
<feature type="transmembrane region" description="Helical" evidence="10">
    <location>
        <begin position="578"/>
        <end position="595"/>
    </location>
</feature>
<evidence type="ECO:0000259" key="11">
    <source>
        <dbReference type="PROSITE" id="PS50893"/>
    </source>
</evidence>
<accession>A0AAE0Z7D9</accession>
<feature type="transmembrane region" description="Helical" evidence="10">
    <location>
        <begin position="538"/>
        <end position="566"/>
    </location>
</feature>
<dbReference type="GO" id="GO:0140359">
    <property type="term" value="F:ABC-type transporter activity"/>
    <property type="evidence" value="ECO:0007669"/>
    <property type="project" value="InterPro"/>
</dbReference>
<reference evidence="12" key="1">
    <citation type="journal article" date="2023" name="G3 (Bethesda)">
        <title>A reference genome for the long-term kleptoplast-retaining sea slug Elysia crispata morphotype clarki.</title>
        <authorList>
            <person name="Eastman K.E."/>
            <person name="Pendleton A.L."/>
            <person name="Shaikh M.A."/>
            <person name="Suttiyut T."/>
            <person name="Ogas R."/>
            <person name="Tomko P."/>
            <person name="Gavelis G."/>
            <person name="Widhalm J.R."/>
            <person name="Wisecaver J.H."/>
        </authorList>
    </citation>
    <scope>NUCLEOTIDE SEQUENCE</scope>
    <source>
        <strain evidence="12">ECLA1</strain>
    </source>
</reference>
<dbReference type="InterPro" id="IPR003439">
    <property type="entry name" value="ABC_transporter-like_ATP-bd"/>
</dbReference>
<dbReference type="Pfam" id="PF00005">
    <property type="entry name" value="ABC_tran"/>
    <property type="match status" value="1"/>
</dbReference>
<comment type="subcellular location">
    <subcellularLocation>
        <location evidence="1">Membrane</location>
        <topology evidence="1">Multi-pass membrane protein</topology>
    </subcellularLocation>
</comment>
<evidence type="ECO:0000256" key="6">
    <source>
        <dbReference type="ARBA" id="ARBA00022840"/>
    </source>
</evidence>
<keyword evidence="5" id="KW-0547">Nucleotide-binding</keyword>
<evidence type="ECO:0000256" key="1">
    <source>
        <dbReference type="ARBA" id="ARBA00004141"/>
    </source>
</evidence>
<dbReference type="GO" id="GO:0043190">
    <property type="term" value="C:ATP-binding cassette (ABC) transporter complex"/>
    <property type="evidence" value="ECO:0007669"/>
    <property type="project" value="TreeGrafter"/>
</dbReference>
<dbReference type="PANTHER" id="PTHR48041:SF113">
    <property type="entry name" value="ATP-BINDING CASSETTE SUB-FAMILY G MEMBER 5"/>
    <property type="match status" value="1"/>
</dbReference>
<dbReference type="GO" id="GO:0005524">
    <property type="term" value="F:ATP binding"/>
    <property type="evidence" value="ECO:0007669"/>
    <property type="project" value="UniProtKB-KW"/>
</dbReference>
<dbReference type="AlphaFoldDB" id="A0AAE0Z7D9"/>
<dbReference type="InterPro" id="IPR050352">
    <property type="entry name" value="ABCG_transporters"/>
</dbReference>
<dbReference type="Proteomes" id="UP001283361">
    <property type="component" value="Unassembled WGS sequence"/>
</dbReference>
<feature type="transmembrane region" description="Helical" evidence="10">
    <location>
        <begin position="658"/>
        <end position="676"/>
    </location>
</feature>
<name>A0AAE0Z7D9_9GAST</name>
<dbReference type="GO" id="GO:0016324">
    <property type="term" value="C:apical plasma membrane"/>
    <property type="evidence" value="ECO:0007669"/>
    <property type="project" value="TreeGrafter"/>
</dbReference>
<keyword evidence="6" id="KW-0067">ATP-binding</keyword>
<dbReference type="InterPro" id="IPR013525">
    <property type="entry name" value="ABC2_TM"/>
</dbReference>
<organism evidence="12 13">
    <name type="scientific">Elysia crispata</name>
    <name type="common">lettuce slug</name>
    <dbReference type="NCBI Taxonomy" id="231223"/>
    <lineage>
        <taxon>Eukaryota</taxon>
        <taxon>Metazoa</taxon>
        <taxon>Spiralia</taxon>
        <taxon>Lophotrochozoa</taxon>
        <taxon>Mollusca</taxon>
        <taxon>Gastropoda</taxon>
        <taxon>Heterobranchia</taxon>
        <taxon>Euthyneura</taxon>
        <taxon>Panpulmonata</taxon>
        <taxon>Sacoglossa</taxon>
        <taxon>Placobranchoidea</taxon>
        <taxon>Plakobranchidae</taxon>
        <taxon>Elysia</taxon>
    </lineage>
</organism>
<dbReference type="EMBL" id="JAWDGP010004477">
    <property type="protein sequence ID" value="KAK3764020.1"/>
    <property type="molecule type" value="Genomic_DNA"/>
</dbReference>
<feature type="transmembrane region" description="Helical" evidence="10">
    <location>
        <begin position="505"/>
        <end position="532"/>
    </location>
</feature>